<sequence length="356" mass="41085">MATPDLLRSIQDNRIDKVIPESVYDSNLKKISMEELRRSDPDQITDLGVTDPFPLFTNEAISLMRQEFLNRDIFLKYTRYSYNSTSGLDANLRGYVKDMDTINCPFIHSAWNHPLTIDLINKMAGVELEIIYDYEIAIVNLSMKSEEQAAEERIRFAREQSLSGVSNGEDIPAVVGWHYDSQPLVCVLMLSDTTNMIGGETCLRKGLREGETTEEVIPVPGPSRGNACILQGRFIEHIAPKPLGSSERMTMITSYRPKNPLTVETAILKTVKPEINWSSRYSDYYAEWVDYRSEIIKKRLDHLNSTIKTRRVNHKFDKEAVMDNLREISKYLSKTYEEMEVPDEEWRKIIQNNNRK</sequence>
<dbReference type="Proteomes" id="UP000095085">
    <property type="component" value="Unassembled WGS sequence"/>
</dbReference>
<evidence type="ECO:0000313" key="2">
    <source>
        <dbReference type="Proteomes" id="UP000095085"/>
    </source>
</evidence>
<dbReference type="OrthoDB" id="10256055at2759"/>
<dbReference type="RefSeq" id="XP_020073681.1">
    <property type="nucleotide sequence ID" value="XM_020219625.1"/>
</dbReference>
<dbReference type="EMBL" id="KV454547">
    <property type="protein sequence ID" value="ODV64614.1"/>
    <property type="molecule type" value="Genomic_DNA"/>
</dbReference>
<dbReference type="PANTHER" id="PTHR41677:SF1">
    <property type="entry name" value="FE2OG DIOXYGENASE DOMAIN-CONTAINING PROTEIN"/>
    <property type="match status" value="1"/>
</dbReference>
<dbReference type="GeneID" id="30994175"/>
<dbReference type="STRING" id="984485.A0A1E4RBH3"/>
<reference evidence="2" key="1">
    <citation type="submission" date="2016-05" db="EMBL/GenBank/DDBJ databases">
        <title>Comparative genomics of biotechnologically important yeasts.</title>
        <authorList>
            <consortium name="DOE Joint Genome Institute"/>
            <person name="Riley R."/>
            <person name="Haridas S."/>
            <person name="Wolfe K.H."/>
            <person name="Lopes M.R."/>
            <person name="Hittinger C.T."/>
            <person name="Goker M."/>
            <person name="Salamov A."/>
            <person name="Wisecaver J."/>
            <person name="Long T.M."/>
            <person name="Aerts A.L."/>
            <person name="Barry K."/>
            <person name="Choi C."/>
            <person name="Clum A."/>
            <person name="Coughlan A.Y."/>
            <person name="Deshpande S."/>
            <person name="Douglass A.P."/>
            <person name="Hanson S.J."/>
            <person name="Klenk H.-P."/>
            <person name="Labutti K."/>
            <person name="Lapidus A."/>
            <person name="Lindquist E."/>
            <person name="Lipzen A."/>
            <person name="Meier-Kolthoff J.P."/>
            <person name="Ohm R.A."/>
            <person name="Otillar R.P."/>
            <person name="Pangilinan J."/>
            <person name="Peng Y."/>
            <person name="Rokas A."/>
            <person name="Rosa C.A."/>
            <person name="Scheuner C."/>
            <person name="Sibirny A.A."/>
            <person name="Slot J.C."/>
            <person name="Stielow J.B."/>
            <person name="Sun H."/>
            <person name="Kurtzman C.P."/>
            <person name="Blackwell M."/>
            <person name="Grigoriev I.V."/>
            <person name="Jeffries T.W."/>
        </authorList>
    </citation>
    <scope>NUCLEOTIDE SEQUENCE [LARGE SCALE GENOMIC DNA]</scope>
    <source>
        <strain evidence="2">NRRL Y-1933</strain>
    </source>
</reference>
<keyword evidence="2" id="KW-1185">Reference proteome</keyword>
<dbReference type="PANTHER" id="PTHR41677">
    <property type="entry name" value="YALI0B19030P"/>
    <property type="match status" value="1"/>
</dbReference>
<organism evidence="1 2">
    <name type="scientific">Hyphopichia burtonii NRRL Y-1933</name>
    <dbReference type="NCBI Taxonomy" id="984485"/>
    <lineage>
        <taxon>Eukaryota</taxon>
        <taxon>Fungi</taxon>
        <taxon>Dikarya</taxon>
        <taxon>Ascomycota</taxon>
        <taxon>Saccharomycotina</taxon>
        <taxon>Pichiomycetes</taxon>
        <taxon>Debaryomycetaceae</taxon>
        <taxon>Hyphopichia</taxon>
    </lineage>
</organism>
<protein>
    <recommendedName>
        <fullName evidence="3">Fe2OG dioxygenase domain-containing protein</fullName>
    </recommendedName>
</protein>
<proteinExistence type="predicted"/>
<evidence type="ECO:0008006" key="3">
    <source>
        <dbReference type="Google" id="ProtNLM"/>
    </source>
</evidence>
<name>A0A1E4RBH3_9ASCO</name>
<accession>A0A1E4RBH3</accession>
<dbReference type="AlphaFoldDB" id="A0A1E4RBH3"/>
<gene>
    <name evidence="1" type="ORF">HYPBUDRAFT_13712</name>
</gene>
<evidence type="ECO:0000313" key="1">
    <source>
        <dbReference type="EMBL" id="ODV64614.1"/>
    </source>
</evidence>